<dbReference type="GO" id="GO:0016791">
    <property type="term" value="F:phosphatase activity"/>
    <property type="evidence" value="ECO:0007669"/>
    <property type="project" value="TreeGrafter"/>
</dbReference>
<evidence type="ECO:0000256" key="1">
    <source>
        <dbReference type="ARBA" id="ARBA00022801"/>
    </source>
</evidence>
<reference evidence="3 4" key="1">
    <citation type="submission" date="2019-02" db="EMBL/GenBank/DDBJ databases">
        <title>Deep-cultivation of Planctomycetes and their phenomic and genomic characterization uncovers novel biology.</title>
        <authorList>
            <person name="Wiegand S."/>
            <person name="Jogler M."/>
            <person name="Boedeker C."/>
            <person name="Pinto D."/>
            <person name="Vollmers J."/>
            <person name="Rivas-Marin E."/>
            <person name="Kohn T."/>
            <person name="Peeters S.H."/>
            <person name="Heuer A."/>
            <person name="Rast P."/>
            <person name="Oberbeckmann S."/>
            <person name="Bunk B."/>
            <person name="Jeske O."/>
            <person name="Meyerdierks A."/>
            <person name="Storesund J.E."/>
            <person name="Kallscheuer N."/>
            <person name="Luecker S."/>
            <person name="Lage O.M."/>
            <person name="Pohl T."/>
            <person name="Merkel B.J."/>
            <person name="Hornburger P."/>
            <person name="Mueller R.-W."/>
            <person name="Bruemmer F."/>
            <person name="Labrenz M."/>
            <person name="Spormann A.M."/>
            <person name="Op den Camp H."/>
            <person name="Overmann J."/>
            <person name="Amann R."/>
            <person name="Jetten M.S.M."/>
            <person name="Mascher T."/>
            <person name="Medema M.H."/>
            <person name="Devos D.P."/>
            <person name="Kaster A.-K."/>
            <person name="Ovreas L."/>
            <person name="Rohde M."/>
            <person name="Galperin M.Y."/>
            <person name="Jogler C."/>
        </authorList>
    </citation>
    <scope>NUCLEOTIDE SEQUENCE [LARGE SCALE GENOMIC DNA]</scope>
    <source>
        <strain evidence="3 4">Pla85_3_4</strain>
    </source>
</reference>
<dbReference type="SMART" id="SM00065">
    <property type="entry name" value="GAF"/>
    <property type="match status" value="1"/>
</dbReference>
<dbReference type="InterPro" id="IPR001932">
    <property type="entry name" value="PPM-type_phosphatase-like_dom"/>
</dbReference>
<dbReference type="Pfam" id="PF07228">
    <property type="entry name" value="SpoIIE"/>
    <property type="match status" value="1"/>
</dbReference>
<dbReference type="PANTHER" id="PTHR43156:SF2">
    <property type="entry name" value="STAGE II SPORULATION PROTEIN E"/>
    <property type="match status" value="1"/>
</dbReference>
<dbReference type="PROSITE" id="PS50006">
    <property type="entry name" value="FHA_DOMAIN"/>
    <property type="match status" value="1"/>
</dbReference>
<evidence type="ECO:0000259" key="2">
    <source>
        <dbReference type="PROSITE" id="PS50006"/>
    </source>
</evidence>
<dbReference type="EMBL" id="CP036433">
    <property type="protein sequence ID" value="QDU94692.1"/>
    <property type="molecule type" value="Genomic_DNA"/>
</dbReference>
<dbReference type="Pfam" id="PF13185">
    <property type="entry name" value="GAF_2"/>
    <property type="match status" value="1"/>
</dbReference>
<proteinExistence type="predicted"/>
<dbReference type="Gene3D" id="3.60.40.10">
    <property type="entry name" value="PPM-type phosphatase domain"/>
    <property type="match status" value="1"/>
</dbReference>
<gene>
    <name evidence="3" type="primary">rsbP_1</name>
    <name evidence="3" type="ORF">Pla8534_24980</name>
</gene>
<dbReference type="SUPFAM" id="SSF49879">
    <property type="entry name" value="SMAD/FHA domain"/>
    <property type="match status" value="1"/>
</dbReference>
<dbReference type="InterPro" id="IPR036457">
    <property type="entry name" value="PPM-type-like_dom_sf"/>
</dbReference>
<dbReference type="RefSeq" id="WP_145053318.1">
    <property type="nucleotide sequence ID" value="NZ_CP036433.1"/>
</dbReference>
<dbReference type="SMART" id="SM00331">
    <property type="entry name" value="PP2C_SIG"/>
    <property type="match status" value="1"/>
</dbReference>
<accession>A0A518DS74</accession>
<dbReference type="Proteomes" id="UP000317648">
    <property type="component" value="Chromosome"/>
</dbReference>
<dbReference type="PANTHER" id="PTHR43156">
    <property type="entry name" value="STAGE II SPORULATION PROTEIN E-RELATED"/>
    <property type="match status" value="1"/>
</dbReference>
<keyword evidence="1 3" id="KW-0378">Hydrolase</keyword>
<dbReference type="InterPro" id="IPR003018">
    <property type="entry name" value="GAF"/>
</dbReference>
<dbReference type="KEGG" id="lcre:Pla8534_24980"/>
<feature type="domain" description="FHA" evidence="2">
    <location>
        <begin position="23"/>
        <end position="72"/>
    </location>
</feature>
<dbReference type="Gene3D" id="2.60.200.20">
    <property type="match status" value="1"/>
</dbReference>
<dbReference type="EC" id="3.1.3.3" evidence="3"/>
<dbReference type="InterPro" id="IPR008984">
    <property type="entry name" value="SMAD_FHA_dom_sf"/>
</dbReference>
<keyword evidence="4" id="KW-1185">Reference proteome</keyword>
<evidence type="ECO:0000313" key="3">
    <source>
        <dbReference type="EMBL" id="QDU94692.1"/>
    </source>
</evidence>
<protein>
    <submittedName>
        <fullName evidence="3">Phosphoserine phosphatase RsbP</fullName>
        <ecNumber evidence="3">3.1.3.3</ecNumber>
    </submittedName>
</protein>
<organism evidence="3 4">
    <name type="scientific">Lignipirellula cremea</name>
    <dbReference type="NCBI Taxonomy" id="2528010"/>
    <lineage>
        <taxon>Bacteria</taxon>
        <taxon>Pseudomonadati</taxon>
        <taxon>Planctomycetota</taxon>
        <taxon>Planctomycetia</taxon>
        <taxon>Pirellulales</taxon>
        <taxon>Pirellulaceae</taxon>
        <taxon>Lignipirellula</taxon>
    </lineage>
</organism>
<dbReference type="Pfam" id="PF00498">
    <property type="entry name" value="FHA"/>
    <property type="match status" value="1"/>
</dbReference>
<dbReference type="Gene3D" id="3.30.450.40">
    <property type="match status" value="1"/>
</dbReference>
<dbReference type="CDD" id="cd00060">
    <property type="entry name" value="FHA"/>
    <property type="match status" value="1"/>
</dbReference>
<dbReference type="SUPFAM" id="SSF81606">
    <property type="entry name" value="PP2C-like"/>
    <property type="match status" value="1"/>
</dbReference>
<dbReference type="AlphaFoldDB" id="A0A518DS74"/>
<name>A0A518DS74_9BACT</name>
<dbReference type="OrthoDB" id="247273at2"/>
<dbReference type="InterPro" id="IPR000253">
    <property type="entry name" value="FHA_dom"/>
</dbReference>
<dbReference type="InterPro" id="IPR029016">
    <property type="entry name" value="GAF-like_dom_sf"/>
</dbReference>
<dbReference type="SMART" id="SM00240">
    <property type="entry name" value="FHA"/>
    <property type="match status" value="1"/>
</dbReference>
<sequence>MATIFVVQGKRKGDKREVFGREFTIGRHPSCDLELAETTVSRRHARIARRPDGFYLEDLGSQHGTWLNDQRVERPTRLGDLDIVKISDVLLEFREVDYDVLPHEPNLEEETGSSIITMLDAGACEALSEVNLHRKLRALLDITRHLGSTLDLDKLFPEVLSSIFEIFPQAQRGYVLMVEPGGEKLHCRASKLRGDDAEAAAPISRTIARRVIRESKAVLSADAVSDERFMGSESVASLRIRSVVSAPLIGSGNTPLGLIHIDTMSRRERFSAGDLEVLVNVANLVARVLELLALHQTQLQFDRRERDIRTARQVQLHFLPREAPQLPEYDLCHYYQAAEGVGGDYFDYVPLPDGRWAIAVGDIAGKGVSAALLMARICSEVRFSLLTSPTPAEAANRLNLKISELVYNSRFVTLALCILDPVRHEVTIVNAGHMPPLMRLASGEVLSLGQAESGPPLGVLTEQKYEQIIVPLAEGDILLLYTDGLNESLNHNREMFGCDRIEEFLARAPSADAVIDSLLTELSRFTKAEPQTDDLCMLSLSRQTRLQEHDTIADDDL</sequence>
<evidence type="ECO:0000313" key="4">
    <source>
        <dbReference type="Proteomes" id="UP000317648"/>
    </source>
</evidence>
<dbReference type="InterPro" id="IPR052016">
    <property type="entry name" value="Bact_Sigma-Reg"/>
</dbReference>
<dbReference type="SUPFAM" id="SSF55781">
    <property type="entry name" value="GAF domain-like"/>
    <property type="match status" value="1"/>
</dbReference>